<evidence type="ECO:0000256" key="2">
    <source>
        <dbReference type="ARBA" id="ARBA00022475"/>
    </source>
</evidence>
<dbReference type="SUPFAM" id="SSF144091">
    <property type="entry name" value="Rhomboid-like"/>
    <property type="match status" value="1"/>
</dbReference>
<evidence type="ECO:0000256" key="5">
    <source>
        <dbReference type="ARBA" id="ARBA00023136"/>
    </source>
</evidence>
<accession>A0ABN1ZP18</accession>
<feature type="transmembrane region" description="Helical" evidence="6">
    <location>
        <begin position="133"/>
        <end position="150"/>
    </location>
</feature>
<dbReference type="InterPro" id="IPR024320">
    <property type="entry name" value="LPG_synthase_C"/>
</dbReference>
<dbReference type="Pfam" id="PF09924">
    <property type="entry name" value="LPG_synthase_C"/>
    <property type="match status" value="1"/>
</dbReference>
<name>A0ABN1ZP18_9ACTN</name>
<feature type="domain" description="Phosphatidylglycerol lysyltransferase C-terminal" evidence="7">
    <location>
        <begin position="212"/>
        <end position="504"/>
    </location>
</feature>
<dbReference type="EMBL" id="BAAAOR010000002">
    <property type="protein sequence ID" value="GAA1501695.1"/>
    <property type="molecule type" value="Genomic_DNA"/>
</dbReference>
<comment type="caution">
    <text evidence="8">The sequence shown here is derived from an EMBL/GenBank/DDBJ whole genome shotgun (WGS) entry which is preliminary data.</text>
</comment>
<feature type="transmembrane region" description="Helical" evidence="6">
    <location>
        <begin position="21"/>
        <end position="41"/>
    </location>
</feature>
<sequence length="566" mass="60885">MSAPRGSRPLTVVRRRPFTALGLLLIVVVALGTGAIATGPLGHGWGRALAYGPGALEAGHWWTLLTGPLLAIAPWCYLPVLLSFAVCVGYAEPRLGTLRTALLWLGSQVGSVLIASALILAVGPDSLQRSLDVGPSGGALAVGAVMTAFLSTVPRRMARGGLIAYAVVALLAVGHLADVVHLVAVLGGLLIGSLIGPRRRPLVNRDRAVEHLQRDGGGSISWMTTWPGVRYLYDPRGEGYIAYRRHLGVALALGDPIGTPGWRHRAPAEFAAFCADEHLIPSHFAVSRPVAEAVAQVAGGRSLQIGEDTLLDLPGLELRGKRWQDVRTARNRARRDGIRFELVVLADADPRVVAQVRAISDGWLRRQRTPELGFTLGGVDHAMDPRVRVALALDEDDRVHGFLSWLPVHGGGGRIHGWTLDLMRRPDDGFRPVIEFLIAESCLVFKDEGAQVVSLSAAPLARSEGEPDGWLQRGLERSARVLEPLYGFASLHAFKAKFSPRCETLHLTYRRLADLPWIAAAVLTAFLVTPKTRDASAPLALPAPSAPARALTSYGEDRSPHALQRQ</sequence>
<dbReference type="PANTHER" id="PTHR34697:SF2">
    <property type="entry name" value="PHOSPHATIDYLGLYCEROL LYSYLTRANSFERASE"/>
    <property type="match status" value="1"/>
</dbReference>
<comment type="subcellular location">
    <subcellularLocation>
        <location evidence="1">Cell membrane</location>
        <topology evidence="1">Multi-pass membrane protein</topology>
    </subcellularLocation>
</comment>
<dbReference type="Proteomes" id="UP001500842">
    <property type="component" value="Unassembled WGS sequence"/>
</dbReference>
<dbReference type="InterPro" id="IPR051211">
    <property type="entry name" value="PG_lysyltransferase"/>
</dbReference>
<feature type="transmembrane region" description="Helical" evidence="6">
    <location>
        <begin position="102"/>
        <end position="121"/>
    </location>
</feature>
<protein>
    <recommendedName>
        <fullName evidence="7">Phosphatidylglycerol lysyltransferase C-terminal domain-containing protein</fullName>
    </recommendedName>
</protein>
<keyword evidence="4 6" id="KW-1133">Transmembrane helix</keyword>
<evidence type="ECO:0000313" key="8">
    <source>
        <dbReference type="EMBL" id="GAA1501695.1"/>
    </source>
</evidence>
<evidence type="ECO:0000256" key="1">
    <source>
        <dbReference type="ARBA" id="ARBA00004651"/>
    </source>
</evidence>
<gene>
    <name evidence="8" type="ORF">GCM10009788_00460</name>
</gene>
<feature type="transmembrane region" description="Helical" evidence="6">
    <location>
        <begin position="162"/>
        <end position="195"/>
    </location>
</feature>
<dbReference type="Gene3D" id="1.20.1540.10">
    <property type="entry name" value="Rhomboid-like"/>
    <property type="match status" value="1"/>
</dbReference>
<dbReference type="RefSeq" id="WP_141003486.1">
    <property type="nucleotide sequence ID" value="NZ_BAAAOR010000002.1"/>
</dbReference>
<evidence type="ECO:0000259" key="7">
    <source>
        <dbReference type="Pfam" id="PF09924"/>
    </source>
</evidence>
<evidence type="ECO:0000313" key="9">
    <source>
        <dbReference type="Proteomes" id="UP001500842"/>
    </source>
</evidence>
<evidence type="ECO:0000256" key="3">
    <source>
        <dbReference type="ARBA" id="ARBA00022692"/>
    </source>
</evidence>
<dbReference type="InterPro" id="IPR035952">
    <property type="entry name" value="Rhomboid-like_sf"/>
</dbReference>
<evidence type="ECO:0000256" key="4">
    <source>
        <dbReference type="ARBA" id="ARBA00022989"/>
    </source>
</evidence>
<reference evidence="8 9" key="1">
    <citation type="journal article" date="2019" name="Int. J. Syst. Evol. Microbiol.">
        <title>The Global Catalogue of Microorganisms (GCM) 10K type strain sequencing project: providing services to taxonomists for standard genome sequencing and annotation.</title>
        <authorList>
            <consortium name="The Broad Institute Genomics Platform"/>
            <consortium name="The Broad Institute Genome Sequencing Center for Infectious Disease"/>
            <person name="Wu L."/>
            <person name="Ma J."/>
        </authorList>
    </citation>
    <scope>NUCLEOTIDE SEQUENCE [LARGE SCALE GENOMIC DNA]</scope>
    <source>
        <strain evidence="8 9">JCM 14942</strain>
    </source>
</reference>
<keyword evidence="5 6" id="KW-0472">Membrane</keyword>
<keyword evidence="2" id="KW-1003">Cell membrane</keyword>
<evidence type="ECO:0000256" key="6">
    <source>
        <dbReference type="SAM" id="Phobius"/>
    </source>
</evidence>
<keyword evidence="3 6" id="KW-0812">Transmembrane</keyword>
<dbReference type="PANTHER" id="PTHR34697">
    <property type="entry name" value="PHOSPHATIDYLGLYCEROL LYSYLTRANSFERASE"/>
    <property type="match status" value="1"/>
</dbReference>
<proteinExistence type="predicted"/>
<organism evidence="8 9">
    <name type="scientific">Nocardioides humi</name>
    <dbReference type="NCBI Taxonomy" id="449461"/>
    <lineage>
        <taxon>Bacteria</taxon>
        <taxon>Bacillati</taxon>
        <taxon>Actinomycetota</taxon>
        <taxon>Actinomycetes</taxon>
        <taxon>Propionibacteriales</taxon>
        <taxon>Nocardioidaceae</taxon>
        <taxon>Nocardioides</taxon>
    </lineage>
</organism>
<keyword evidence="9" id="KW-1185">Reference proteome</keyword>
<feature type="transmembrane region" description="Helical" evidence="6">
    <location>
        <begin position="61"/>
        <end position="90"/>
    </location>
</feature>